<comment type="caution">
    <text evidence="5">The sequence shown here is derived from an EMBL/GenBank/DDBJ whole genome shotgun (WGS) entry which is preliminary data.</text>
</comment>
<organism evidence="5 6">
    <name type="scientific">Pararhizobium mangrovi</name>
    <dbReference type="NCBI Taxonomy" id="2590452"/>
    <lineage>
        <taxon>Bacteria</taxon>
        <taxon>Pseudomonadati</taxon>
        <taxon>Pseudomonadota</taxon>
        <taxon>Alphaproteobacteria</taxon>
        <taxon>Hyphomicrobiales</taxon>
        <taxon>Rhizobiaceae</taxon>
        <taxon>Rhizobium/Agrobacterium group</taxon>
        <taxon>Pararhizobium</taxon>
    </lineage>
</organism>
<evidence type="ECO:0000256" key="2">
    <source>
        <dbReference type="ARBA" id="ARBA00012171"/>
    </source>
</evidence>
<dbReference type="EC" id="3.5.3.6" evidence="2"/>
<comment type="pathway">
    <text evidence="1">Amino-acid degradation; L-arginine degradation via ADI pathway; carbamoyl phosphate from L-arginine: step 1/2.</text>
</comment>
<evidence type="ECO:0000256" key="3">
    <source>
        <dbReference type="ARBA" id="ARBA00049429"/>
    </source>
</evidence>
<accession>A0A506UH19</accession>
<evidence type="ECO:0000256" key="1">
    <source>
        <dbReference type="ARBA" id="ARBA00005213"/>
    </source>
</evidence>
<evidence type="ECO:0000313" key="6">
    <source>
        <dbReference type="Proteomes" id="UP000320314"/>
    </source>
</evidence>
<dbReference type="PANTHER" id="PTHR47271">
    <property type="entry name" value="ARGININE DEIMINASE"/>
    <property type="match status" value="1"/>
</dbReference>
<protein>
    <recommendedName>
        <fullName evidence="2">arginine deiminase</fullName>
        <ecNumber evidence="2">3.5.3.6</ecNumber>
    </recommendedName>
</protein>
<dbReference type="AlphaFoldDB" id="A0A506UH19"/>
<feature type="region of interest" description="Disordered" evidence="4">
    <location>
        <begin position="1"/>
        <end position="20"/>
    </location>
</feature>
<comment type="catalytic activity">
    <reaction evidence="3">
        <text>L-arginine + H2O = L-citrulline + NH4(+)</text>
        <dbReference type="Rhea" id="RHEA:19597"/>
        <dbReference type="ChEBI" id="CHEBI:15377"/>
        <dbReference type="ChEBI" id="CHEBI:28938"/>
        <dbReference type="ChEBI" id="CHEBI:32682"/>
        <dbReference type="ChEBI" id="CHEBI:57743"/>
        <dbReference type="EC" id="3.5.3.6"/>
    </reaction>
</comment>
<dbReference type="GO" id="GO:0019546">
    <property type="term" value="P:L-arginine deiminase pathway"/>
    <property type="evidence" value="ECO:0007669"/>
    <property type="project" value="TreeGrafter"/>
</dbReference>
<reference evidence="5 6" key="1">
    <citation type="submission" date="2019-06" db="EMBL/GenBank/DDBJ databases">
        <authorList>
            <person name="Li M."/>
        </authorList>
    </citation>
    <scope>NUCLEOTIDE SEQUENCE [LARGE SCALE GENOMIC DNA]</scope>
    <source>
        <strain evidence="5 6">BGMRC6574</strain>
    </source>
</reference>
<dbReference type="GO" id="GO:0016740">
    <property type="term" value="F:transferase activity"/>
    <property type="evidence" value="ECO:0007669"/>
    <property type="project" value="UniProtKB-KW"/>
</dbReference>
<dbReference type="Proteomes" id="UP000320314">
    <property type="component" value="Unassembled WGS sequence"/>
</dbReference>
<sequence length="310" mass="34534">MSEANIPLQARREGGGTPLMKDWHPSSEVGVLTDVLLGPAESFHWMGEENAAWSSLVRDTMRKGLTFDKQLAMRQYREMVSAYEDAGVACHYLPIDEQTPYQIYARDSSFITPYGAVICQLANPRRRGEYAAALRFYLEHGIPIYDMVSAGNFEGGDFNIIAEKTALVGYTDHRSEEVAARQVARWFEQEGWEIKFAPIDQFYVHIDLMVCMLNEACAAVCLETTPDDIVEWIRSKGIEIIPASFRETMSLGCNVVSLGRDRVLSTAGATDLNAKMKAAGFTVYDPEMTMFTQAGGGVHCMCQPLNREAA</sequence>
<keyword evidence="5" id="KW-0808">Transferase</keyword>
<proteinExistence type="predicted"/>
<dbReference type="PANTHER" id="PTHR47271:SF2">
    <property type="entry name" value="ARGININE DEIMINASE"/>
    <property type="match status" value="1"/>
</dbReference>
<dbReference type="Gene3D" id="3.75.10.10">
    <property type="entry name" value="L-arginine/glycine Amidinotransferase, Chain A"/>
    <property type="match status" value="1"/>
</dbReference>
<dbReference type="SUPFAM" id="SSF55909">
    <property type="entry name" value="Pentein"/>
    <property type="match status" value="1"/>
</dbReference>
<name>A0A506UH19_9HYPH</name>
<keyword evidence="6" id="KW-1185">Reference proteome</keyword>
<dbReference type="EMBL" id="VHLH01000002">
    <property type="protein sequence ID" value="TPW31977.1"/>
    <property type="molecule type" value="Genomic_DNA"/>
</dbReference>
<gene>
    <name evidence="5" type="ORF">FJU11_01960</name>
</gene>
<dbReference type="OrthoDB" id="9807502at2"/>
<evidence type="ECO:0000313" key="5">
    <source>
        <dbReference type="EMBL" id="TPW31977.1"/>
    </source>
</evidence>
<evidence type="ECO:0000256" key="4">
    <source>
        <dbReference type="SAM" id="MobiDB-lite"/>
    </source>
</evidence>
<dbReference type="Pfam" id="PF19420">
    <property type="entry name" value="DDAH_eukar"/>
    <property type="match status" value="1"/>
</dbReference>
<dbReference type="GO" id="GO:0016990">
    <property type="term" value="F:arginine deiminase activity"/>
    <property type="evidence" value="ECO:0007669"/>
    <property type="project" value="UniProtKB-EC"/>
</dbReference>
<dbReference type="RefSeq" id="WP_141165333.1">
    <property type="nucleotide sequence ID" value="NZ_VHLH01000002.1"/>
</dbReference>